<reference evidence="8" key="1">
    <citation type="submission" date="2012-03" db="EMBL/GenBank/DDBJ databases">
        <title>Complete sequence of chromosome of Deinococcus peraridilitoris DSM 19664.</title>
        <authorList>
            <person name="Lucas S."/>
            <person name="Copeland A."/>
            <person name="Lapidus A."/>
            <person name="Glavina del Rio T."/>
            <person name="Dalin E."/>
            <person name="Tice H."/>
            <person name="Bruce D."/>
            <person name="Goodwin L."/>
            <person name="Pitluck S."/>
            <person name="Peters L."/>
            <person name="Mikhailova N."/>
            <person name="Lu M."/>
            <person name="Kyrpides N."/>
            <person name="Mavromatis K."/>
            <person name="Ivanova N."/>
            <person name="Brettin T."/>
            <person name="Detter J.C."/>
            <person name="Han C."/>
            <person name="Larimer F."/>
            <person name="Land M."/>
            <person name="Hauser L."/>
            <person name="Markowitz V."/>
            <person name="Cheng J.-F."/>
            <person name="Hugenholtz P."/>
            <person name="Woyke T."/>
            <person name="Wu D."/>
            <person name="Pukall R."/>
            <person name="Steenblock K."/>
            <person name="Brambilla E."/>
            <person name="Klenk H.-P."/>
            <person name="Eisen J.A."/>
        </authorList>
    </citation>
    <scope>NUCLEOTIDE SEQUENCE [LARGE SCALE GENOMIC DNA]</scope>
    <source>
        <strain evidence="8">DSM 19664 / LMG 22246 / CIP 109416 / KR-200</strain>
    </source>
</reference>
<evidence type="ECO:0000256" key="3">
    <source>
        <dbReference type="ARBA" id="ARBA00022989"/>
    </source>
</evidence>
<feature type="transmembrane region" description="Helical" evidence="5">
    <location>
        <begin position="70"/>
        <end position="91"/>
    </location>
</feature>
<evidence type="ECO:0000313" key="8">
    <source>
        <dbReference type="Proteomes" id="UP000010467"/>
    </source>
</evidence>
<dbReference type="AlphaFoldDB" id="L0A315"/>
<dbReference type="EMBL" id="CP003382">
    <property type="protein sequence ID" value="AFZ68283.1"/>
    <property type="molecule type" value="Genomic_DNA"/>
</dbReference>
<feature type="transmembrane region" description="Helical" evidence="5">
    <location>
        <begin position="251"/>
        <end position="269"/>
    </location>
</feature>
<dbReference type="Proteomes" id="UP000010467">
    <property type="component" value="Chromosome"/>
</dbReference>
<dbReference type="PANTHER" id="PTHR23546">
    <property type="entry name" value="TRANSPORT PROTEIN"/>
    <property type="match status" value="1"/>
</dbReference>
<organism evidence="7 8">
    <name type="scientific">Deinococcus peraridilitoris (strain DSM 19664 / LMG 22246 / CIP 109416 / KR-200)</name>
    <dbReference type="NCBI Taxonomy" id="937777"/>
    <lineage>
        <taxon>Bacteria</taxon>
        <taxon>Thermotogati</taxon>
        <taxon>Deinococcota</taxon>
        <taxon>Deinococci</taxon>
        <taxon>Deinococcales</taxon>
        <taxon>Deinococcaceae</taxon>
        <taxon>Deinococcus</taxon>
    </lineage>
</organism>
<feature type="transmembrane region" description="Helical" evidence="5">
    <location>
        <begin position="342"/>
        <end position="368"/>
    </location>
</feature>
<feature type="transmembrane region" description="Helical" evidence="5">
    <location>
        <begin position="281"/>
        <end position="299"/>
    </location>
</feature>
<keyword evidence="3 5" id="KW-1133">Transmembrane helix</keyword>
<dbReference type="RefSeq" id="WP_015236585.1">
    <property type="nucleotide sequence ID" value="NC_019793.1"/>
</dbReference>
<dbReference type="PANTHER" id="PTHR23546:SF1">
    <property type="entry name" value="MEMBRANE PROTEIN"/>
    <property type="match status" value="1"/>
</dbReference>
<dbReference type="CDD" id="cd17325">
    <property type="entry name" value="MFS_MdtG_SLC18_like"/>
    <property type="match status" value="1"/>
</dbReference>
<evidence type="ECO:0000313" key="7">
    <source>
        <dbReference type="EMBL" id="AFZ68283.1"/>
    </source>
</evidence>
<feature type="domain" description="Major facilitator superfamily (MFS) profile" evidence="6">
    <location>
        <begin position="4"/>
        <end position="395"/>
    </location>
</feature>
<evidence type="ECO:0000256" key="2">
    <source>
        <dbReference type="ARBA" id="ARBA00022692"/>
    </source>
</evidence>
<dbReference type="PATRIC" id="fig|937777.3.peg.2833"/>
<dbReference type="SUPFAM" id="SSF103473">
    <property type="entry name" value="MFS general substrate transporter"/>
    <property type="match status" value="1"/>
</dbReference>
<feature type="transmembrane region" description="Helical" evidence="5">
    <location>
        <begin position="138"/>
        <end position="158"/>
    </location>
</feature>
<feature type="transmembrane region" description="Helical" evidence="5">
    <location>
        <begin position="7"/>
        <end position="26"/>
    </location>
</feature>
<keyword evidence="8" id="KW-1185">Reference proteome</keyword>
<feature type="transmembrane region" description="Helical" evidence="5">
    <location>
        <begin position="164"/>
        <end position="186"/>
    </location>
</feature>
<feature type="transmembrane region" description="Helical" evidence="5">
    <location>
        <begin position="97"/>
        <end position="117"/>
    </location>
</feature>
<proteinExistence type="predicted"/>
<dbReference type="InterPro" id="IPR020846">
    <property type="entry name" value="MFS_dom"/>
</dbReference>
<dbReference type="eggNOG" id="COG2814">
    <property type="taxonomic scope" value="Bacteria"/>
</dbReference>
<comment type="subcellular location">
    <subcellularLocation>
        <location evidence="1">Membrane</location>
        <topology evidence="1">Multi-pass membrane protein</topology>
    </subcellularLocation>
</comment>
<accession>L0A315</accession>
<dbReference type="Gene3D" id="1.20.1250.20">
    <property type="entry name" value="MFS general substrate transporter like domains"/>
    <property type="match status" value="1"/>
</dbReference>
<feature type="transmembrane region" description="Helical" evidence="5">
    <location>
        <begin position="374"/>
        <end position="391"/>
    </location>
</feature>
<evidence type="ECO:0000256" key="5">
    <source>
        <dbReference type="SAM" id="Phobius"/>
    </source>
</evidence>
<dbReference type="InterPro" id="IPR001958">
    <property type="entry name" value="Tet-R_TetA/multi-R_MdtG-like"/>
</dbReference>
<feature type="transmembrane region" description="Helical" evidence="5">
    <location>
        <begin position="38"/>
        <end position="58"/>
    </location>
</feature>
<dbReference type="OrthoDB" id="9793283at2"/>
<keyword evidence="4 5" id="KW-0472">Membrane</keyword>
<evidence type="ECO:0000256" key="4">
    <source>
        <dbReference type="ARBA" id="ARBA00023136"/>
    </source>
</evidence>
<dbReference type="GO" id="GO:0022857">
    <property type="term" value="F:transmembrane transporter activity"/>
    <property type="evidence" value="ECO:0007669"/>
    <property type="project" value="InterPro"/>
</dbReference>
<dbReference type="Pfam" id="PF07690">
    <property type="entry name" value="MFS_1"/>
    <property type="match status" value="1"/>
</dbReference>
<sequence>MLSARLVLFVTIFVAMLGLSVLFPVLAPLARELGLSPLQVGAFSAAYSLMQFLCAPLWGARSERVGRKPVLQLGLLGFALSFALFGVVAALGLQGMLGGAALFALLLVTRLIGGALSSATLPTAQAYMADITDRDNRAAAMGMIGAALGLGIVFGPALGALLSVFGLLVPVFFSAVLALVTALFAARALSESHRTAGDEDGTPVRRRELLSRPGVLLLLAVSGLYTLASVGMEQSIGFYVQDTLSVSGAEATRAIGVMLTVFGLLAAAVQGSRFLFKRFKTAQLIVAGLAVMGAGMLLLAQAGAFWTITAALGVVGVGSALLGPSLSAALSLGANSREQGHIAGLNAGALALGRLLGPLVGTGLYQYVSLQGPYLFSGILLLTLLVLVLAQKGSAHTVAARS</sequence>
<dbReference type="PRINTS" id="PR01035">
    <property type="entry name" value="TCRTETA"/>
</dbReference>
<dbReference type="KEGG" id="dpd:Deipe_2819"/>
<evidence type="ECO:0000259" key="6">
    <source>
        <dbReference type="PROSITE" id="PS50850"/>
    </source>
</evidence>
<keyword evidence="2 5" id="KW-0812">Transmembrane</keyword>
<dbReference type="GO" id="GO:0016020">
    <property type="term" value="C:membrane"/>
    <property type="evidence" value="ECO:0007669"/>
    <property type="project" value="UniProtKB-SubCell"/>
</dbReference>
<protein>
    <submittedName>
        <fullName evidence="7">Arabinose efflux permease family protein</fullName>
    </submittedName>
</protein>
<feature type="transmembrane region" description="Helical" evidence="5">
    <location>
        <begin position="214"/>
        <end position="231"/>
    </location>
</feature>
<dbReference type="InterPro" id="IPR011701">
    <property type="entry name" value="MFS"/>
</dbReference>
<evidence type="ECO:0000256" key="1">
    <source>
        <dbReference type="ARBA" id="ARBA00004141"/>
    </source>
</evidence>
<feature type="transmembrane region" description="Helical" evidence="5">
    <location>
        <begin position="305"/>
        <end position="330"/>
    </location>
</feature>
<name>L0A315_DEIPD</name>
<dbReference type="InterPro" id="IPR036259">
    <property type="entry name" value="MFS_trans_sf"/>
</dbReference>
<dbReference type="PROSITE" id="PS50850">
    <property type="entry name" value="MFS"/>
    <property type="match status" value="1"/>
</dbReference>
<dbReference type="HOGENOM" id="CLU_001265_10_11_0"/>
<gene>
    <name evidence="7" type="ordered locus">Deipe_2819</name>
</gene>